<accession>A0A0A8L2E4</accession>
<evidence type="ECO:0000256" key="2">
    <source>
        <dbReference type="ARBA" id="ARBA00022692"/>
    </source>
</evidence>
<dbReference type="GO" id="GO:0005789">
    <property type="term" value="C:endoplasmic reticulum membrane"/>
    <property type="evidence" value="ECO:0007669"/>
    <property type="project" value="InterPro"/>
</dbReference>
<reference evidence="6 7" key="1">
    <citation type="submission" date="2014-03" db="EMBL/GenBank/DDBJ databases">
        <title>The genome of Kluyveromyces dobzhanskii.</title>
        <authorList>
            <person name="Nystedt B."/>
            <person name="Astrom S."/>
        </authorList>
    </citation>
    <scope>NUCLEOTIDE SEQUENCE [LARGE SCALE GENOMIC DNA]</scope>
    <source>
        <strain evidence="6 7">CBS 2104</strain>
    </source>
</reference>
<dbReference type="OrthoDB" id="284718at2759"/>
<dbReference type="Proteomes" id="UP000031516">
    <property type="component" value="Unassembled WGS sequence"/>
</dbReference>
<gene>
    <name evidence="6" type="ORF">KLDO_g746</name>
</gene>
<name>A0A0A8L2E4_9SACH</name>
<comment type="subcellular location">
    <subcellularLocation>
        <location evidence="1">Membrane</location>
    </subcellularLocation>
</comment>
<dbReference type="GO" id="GO:0045048">
    <property type="term" value="P:protein insertion into ER membrane"/>
    <property type="evidence" value="ECO:0007669"/>
    <property type="project" value="InterPro"/>
</dbReference>
<dbReference type="PANTHER" id="PTHR28038">
    <property type="entry name" value="ADL329WP"/>
    <property type="match status" value="1"/>
</dbReference>
<proteinExistence type="predicted"/>
<protein>
    <submittedName>
        <fullName evidence="6">WGS project CCBQ000000000 data, contig 00041</fullName>
    </submittedName>
</protein>
<dbReference type="AlphaFoldDB" id="A0A0A8L2E4"/>
<feature type="transmembrane region" description="Helical" evidence="5">
    <location>
        <begin position="49"/>
        <end position="65"/>
    </location>
</feature>
<dbReference type="InterPro" id="IPR005351">
    <property type="entry name" value="ASTER"/>
</dbReference>
<evidence type="ECO:0000256" key="5">
    <source>
        <dbReference type="SAM" id="Phobius"/>
    </source>
</evidence>
<feature type="transmembrane region" description="Helical" evidence="5">
    <location>
        <begin position="77"/>
        <end position="99"/>
    </location>
</feature>
<keyword evidence="2 5" id="KW-0812">Transmembrane</keyword>
<evidence type="ECO:0000313" key="7">
    <source>
        <dbReference type="Proteomes" id="UP000031516"/>
    </source>
</evidence>
<dbReference type="EMBL" id="CCBQ010000013">
    <property type="protein sequence ID" value="CDO92426.1"/>
    <property type="molecule type" value="Genomic_DNA"/>
</dbReference>
<evidence type="ECO:0000256" key="3">
    <source>
        <dbReference type="ARBA" id="ARBA00022989"/>
    </source>
</evidence>
<evidence type="ECO:0000256" key="4">
    <source>
        <dbReference type="ARBA" id="ARBA00023136"/>
    </source>
</evidence>
<sequence>MPLNNVRRPDLVATYNHVPAPKGLYSSSASQGVLSQSMPMAAMFMKNKFLAWFAVLTTWHAFLTSHPDPANPTDSPLMKIGMAVVAVGMNYMGLFLPGVQAPAAIASKAASTAAAVAADTATA</sequence>
<dbReference type="PANTHER" id="PTHR28038:SF1">
    <property type="entry name" value="ADL329WP"/>
    <property type="match status" value="1"/>
</dbReference>
<organism evidence="6 7">
    <name type="scientific">Kluyveromyces dobzhanskii CBS 2104</name>
    <dbReference type="NCBI Taxonomy" id="1427455"/>
    <lineage>
        <taxon>Eukaryota</taxon>
        <taxon>Fungi</taxon>
        <taxon>Dikarya</taxon>
        <taxon>Ascomycota</taxon>
        <taxon>Saccharomycotina</taxon>
        <taxon>Saccharomycetes</taxon>
        <taxon>Saccharomycetales</taxon>
        <taxon>Saccharomycetaceae</taxon>
        <taxon>Kluyveromyces</taxon>
    </lineage>
</organism>
<keyword evidence="4 5" id="KW-0472">Membrane</keyword>
<dbReference type="Pfam" id="PF03669">
    <property type="entry name" value="ASTER"/>
    <property type="match status" value="1"/>
</dbReference>
<dbReference type="GO" id="GO:0044183">
    <property type="term" value="F:protein folding chaperone"/>
    <property type="evidence" value="ECO:0007669"/>
    <property type="project" value="InterPro"/>
</dbReference>
<evidence type="ECO:0000256" key="1">
    <source>
        <dbReference type="ARBA" id="ARBA00004370"/>
    </source>
</evidence>
<evidence type="ECO:0000313" key="6">
    <source>
        <dbReference type="EMBL" id="CDO92426.1"/>
    </source>
</evidence>
<comment type="caution">
    <text evidence="6">The sequence shown here is derived from an EMBL/GenBank/DDBJ whole genome shotgun (WGS) entry which is preliminary data.</text>
</comment>
<keyword evidence="3 5" id="KW-1133">Transmembrane helix</keyword>
<keyword evidence="7" id="KW-1185">Reference proteome</keyword>